<accession>A0ABN0PDK0</accession>
<reference evidence="1 2" key="1">
    <citation type="journal article" date="2013" name="Genome Announc.">
        <title>Draft Genome Sequence of Staphylococcus simulans UMC-CNS-990, Isolated from a Case of Chronic Bovine Mastitis.</title>
        <authorList>
            <person name="Calcutt M.J."/>
            <person name="Foecking M.F."/>
            <person name="Hsieh H.Y."/>
            <person name="Perry J."/>
            <person name="Stewart G.C."/>
            <person name="Middleton J.R."/>
        </authorList>
    </citation>
    <scope>NUCLEOTIDE SEQUENCE [LARGE SCALE GENOMIC DNA]</scope>
    <source>
        <strain evidence="1 2">UMC-CNS-990</strain>
    </source>
</reference>
<sequence>MYEQQFFELEGNKMTLREVGKAIEKITGYQHDAPSAQVRRRVAQKPNFESDTDTFEATYKLSHLGDFVDVVFTAPKSERDRLQEVPVTVQLISYNTRSEFPQA</sequence>
<evidence type="ECO:0000313" key="2">
    <source>
        <dbReference type="Proteomes" id="UP000017131"/>
    </source>
</evidence>
<dbReference type="EMBL" id="AXDY01000004">
    <property type="protein sequence ID" value="ERS93721.1"/>
    <property type="molecule type" value="Genomic_DNA"/>
</dbReference>
<comment type="caution">
    <text evidence="1">The sequence shown here is derived from an EMBL/GenBank/DDBJ whole genome shotgun (WGS) entry which is preliminary data.</text>
</comment>
<name>A0ABN0PDK0_STASI</name>
<protein>
    <submittedName>
        <fullName evidence="1">Uncharacterized protein</fullName>
    </submittedName>
</protein>
<proteinExistence type="predicted"/>
<dbReference type="Proteomes" id="UP000017131">
    <property type="component" value="Unassembled WGS sequence"/>
</dbReference>
<gene>
    <name evidence="1" type="ORF">SSIM_05865</name>
</gene>
<dbReference type="GeneID" id="77332413"/>
<evidence type="ECO:0000313" key="1">
    <source>
        <dbReference type="EMBL" id="ERS93721.1"/>
    </source>
</evidence>
<organism evidence="1 2">
    <name type="scientific">Staphylococcus simulans UMC-CNS-990</name>
    <dbReference type="NCBI Taxonomy" id="1405498"/>
    <lineage>
        <taxon>Bacteria</taxon>
        <taxon>Bacillati</taxon>
        <taxon>Bacillota</taxon>
        <taxon>Bacilli</taxon>
        <taxon>Bacillales</taxon>
        <taxon>Staphylococcaceae</taxon>
        <taxon>Staphylococcus</taxon>
    </lineage>
</organism>
<dbReference type="RefSeq" id="WP_023015425.1">
    <property type="nucleotide sequence ID" value="NZ_AXDY01000004.1"/>
</dbReference>
<keyword evidence="2" id="KW-1185">Reference proteome</keyword>